<evidence type="ECO:0000313" key="2">
    <source>
        <dbReference type="EMBL" id="KAJ4488964.1"/>
    </source>
</evidence>
<evidence type="ECO:0000256" key="1">
    <source>
        <dbReference type="SAM" id="MobiDB-lite"/>
    </source>
</evidence>
<feature type="region of interest" description="Disordered" evidence="1">
    <location>
        <begin position="1"/>
        <end position="20"/>
    </location>
</feature>
<dbReference type="PANTHER" id="PTHR44924:SF1">
    <property type="entry name" value="DNAJ SUBFAMILY A MEMBER 2"/>
    <property type="match status" value="1"/>
</dbReference>
<dbReference type="Proteomes" id="UP001150238">
    <property type="component" value="Unassembled WGS sequence"/>
</dbReference>
<feature type="region of interest" description="Disordered" evidence="1">
    <location>
        <begin position="98"/>
        <end position="147"/>
    </location>
</feature>
<dbReference type="PANTHER" id="PTHR44924">
    <property type="entry name" value="DNAJ SUBFAMILY A MEMBER 2"/>
    <property type="match status" value="1"/>
</dbReference>
<organism evidence="2 3">
    <name type="scientific">Lentinula lateritia</name>
    <dbReference type="NCBI Taxonomy" id="40482"/>
    <lineage>
        <taxon>Eukaryota</taxon>
        <taxon>Fungi</taxon>
        <taxon>Dikarya</taxon>
        <taxon>Basidiomycota</taxon>
        <taxon>Agaricomycotina</taxon>
        <taxon>Agaricomycetes</taxon>
        <taxon>Agaricomycetidae</taxon>
        <taxon>Agaricales</taxon>
        <taxon>Marasmiineae</taxon>
        <taxon>Omphalotaceae</taxon>
        <taxon>Lentinula</taxon>
    </lineage>
</organism>
<protein>
    <submittedName>
        <fullName evidence="2">Uncharacterized protein</fullName>
    </submittedName>
</protein>
<dbReference type="EMBL" id="JANVFS010000008">
    <property type="protein sequence ID" value="KAJ4488964.1"/>
    <property type="molecule type" value="Genomic_DNA"/>
</dbReference>
<reference evidence="2" key="1">
    <citation type="submission" date="2022-08" db="EMBL/GenBank/DDBJ databases">
        <authorList>
            <consortium name="DOE Joint Genome Institute"/>
            <person name="Min B."/>
            <person name="Riley R."/>
            <person name="Sierra-Patev S."/>
            <person name="Naranjo-Ortiz M."/>
            <person name="Looney B."/>
            <person name="Konkel Z."/>
            <person name="Slot J.C."/>
            <person name="Sakamoto Y."/>
            <person name="Steenwyk J.L."/>
            <person name="Rokas A."/>
            <person name="Carro J."/>
            <person name="Camarero S."/>
            <person name="Ferreira P."/>
            <person name="Molpeceres G."/>
            <person name="Ruiz-Duenas F.J."/>
            <person name="Serrano A."/>
            <person name="Henrissat B."/>
            <person name="Drula E."/>
            <person name="Hughes K.W."/>
            <person name="Mata J.L."/>
            <person name="Ishikawa N.K."/>
            <person name="Vargas-Isla R."/>
            <person name="Ushijima S."/>
            <person name="Smith C.A."/>
            <person name="Ahrendt S."/>
            <person name="Andreopoulos W."/>
            <person name="He G."/>
            <person name="Labutti K."/>
            <person name="Lipzen A."/>
            <person name="Ng V."/>
            <person name="Sandor L."/>
            <person name="Barry K."/>
            <person name="Martinez A.T."/>
            <person name="Xiao Y."/>
            <person name="Gibbons J.G."/>
            <person name="Terashima K."/>
            <person name="Hibbett D.S."/>
            <person name="Grigoriev I.V."/>
        </authorList>
    </citation>
    <scope>NUCLEOTIDE SEQUENCE</scope>
    <source>
        <strain evidence="2">Sp2 HRB7682 ss15</strain>
    </source>
</reference>
<comment type="caution">
    <text evidence="2">The sequence shown here is derived from an EMBL/GenBank/DDBJ whole genome shotgun (WGS) entry which is preliminary data.</text>
</comment>
<name>A0A9W9ARJ4_9AGAR</name>
<evidence type="ECO:0000313" key="3">
    <source>
        <dbReference type="Proteomes" id="UP001150238"/>
    </source>
</evidence>
<feature type="compositionally biased region" description="Polar residues" evidence="1">
    <location>
        <begin position="185"/>
        <end position="199"/>
    </location>
</feature>
<gene>
    <name evidence="2" type="ORF">C8J55DRAFT_487148</name>
</gene>
<feature type="compositionally biased region" description="Polar residues" evidence="1">
    <location>
        <begin position="210"/>
        <end position="220"/>
    </location>
</feature>
<dbReference type="AlphaFoldDB" id="A0A9W9ARJ4"/>
<feature type="compositionally biased region" description="Basic and acidic residues" evidence="1">
    <location>
        <begin position="104"/>
        <end position="120"/>
    </location>
</feature>
<reference evidence="2" key="2">
    <citation type="journal article" date="2023" name="Proc. Natl. Acad. Sci. U.S.A.">
        <title>A global phylogenomic analysis of the shiitake genus Lentinula.</title>
        <authorList>
            <person name="Sierra-Patev S."/>
            <person name="Min B."/>
            <person name="Naranjo-Ortiz M."/>
            <person name="Looney B."/>
            <person name="Konkel Z."/>
            <person name="Slot J.C."/>
            <person name="Sakamoto Y."/>
            <person name="Steenwyk J.L."/>
            <person name="Rokas A."/>
            <person name="Carro J."/>
            <person name="Camarero S."/>
            <person name="Ferreira P."/>
            <person name="Molpeceres G."/>
            <person name="Ruiz-Duenas F.J."/>
            <person name="Serrano A."/>
            <person name="Henrissat B."/>
            <person name="Drula E."/>
            <person name="Hughes K.W."/>
            <person name="Mata J.L."/>
            <person name="Ishikawa N.K."/>
            <person name="Vargas-Isla R."/>
            <person name="Ushijima S."/>
            <person name="Smith C.A."/>
            <person name="Donoghue J."/>
            <person name="Ahrendt S."/>
            <person name="Andreopoulos W."/>
            <person name="He G."/>
            <person name="LaButti K."/>
            <person name="Lipzen A."/>
            <person name="Ng V."/>
            <person name="Riley R."/>
            <person name="Sandor L."/>
            <person name="Barry K."/>
            <person name="Martinez A.T."/>
            <person name="Xiao Y."/>
            <person name="Gibbons J.G."/>
            <person name="Terashima K."/>
            <person name="Grigoriev I.V."/>
            <person name="Hibbett D."/>
        </authorList>
    </citation>
    <scope>NUCLEOTIDE SEQUENCE</scope>
    <source>
        <strain evidence="2">Sp2 HRB7682 ss15</strain>
    </source>
</reference>
<feature type="region of interest" description="Disordered" evidence="1">
    <location>
        <begin position="185"/>
        <end position="225"/>
    </location>
</feature>
<feature type="compositionally biased region" description="Polar residues" evidence="1">
    <location>
        <begin position="1"/>
        <end position="11"/>
    </location>
</feature>
<proteinExistence type="predicted"/>
<sequence length="323" mass="34689">MSSSSIASTIQDFHRSPSPLTPCPPPCTAHMEFPILTNLTTSLRSDVRNAARWQSTLPVPALRSKYNEFDTRESAPESVFVDPEEVSGKIFAGERRLRRRQRGRREGREWGRGREGHTEWKAGGSRGGQSKEGGEEPEVQRAAARTERVTQLSANLERKLGIFTESATGIDDVGVNVYSASRAYQPSVPPLTSNPSLTKSKPPKEPDTSHLPSIRNSKNSLRGKGYQALSKGAKLAIQSALREKKIRMALREKAALRAVALQILGDTYIKQAFGVGVGGGGGNPRGQGSQCAQGAQGGQGGQASDDGTGCVRVAGAGRPRAMW</sequence>
<accession>A0A9W9ARJ4</accession>
<feature type="region of interest" description="Disordered" evidence="1">
    <location>
        <begin position="280"/>
        <end position="311"/>
    </location>
</feature>